<dbReference type="KEGG" id="otd:J1M35_12945"/>
<sequence>MNTFIPGTSHFTVGGAYYPTGHVFTMFADEAAARAAAVRLAQVPDMGDITLATPAAIQHAFAKRAADVGAGAPSVGREDQFMLRFVELAQGGKPGLLIDAARAEPESISAVLNTAGALLAYYYRALVIEELIDTTPRAEAAAAGKL</sequence>
<evidence type="ECO:0000313" key="2">
    <source>
        <dbReference type="Proteomes" id="UP000663903"/>
    </source>
</evidence>
<dbReference type="RefSeq" id="WP_208007447.1">
    <property type="nucleotide sequence ID" value="NZ_CP071796.1"/>
</dbReference>
<proteinExistence type="predicted"/>
<organism evidence="1 2">
    <name type="scientific">Ottowia testudinis</name>
    <dbReference type="NCBI Taxonomy" id="2816950"/>
    <lineage>
        <taxon>Bacteria</taxon>
        <taxon>Pseudomonadati</taxon>
        <taxon>Pseudomonadota</taxon>
        <taxon>Betaproteobacteria</taxon>
        <taxon>Burkholderiales</taxon>
        <taxon>Comamonadaceae</taxon>
        <taxon>Ottowia</taxon>
    </lineage>
</organism>
<keyword evidence="2" id="KW-1185">Reference proteome</keyword>
<name>A0A975H2C5_9BURK</name>
<reference evidence="1" key="1">
    <citation type="submission" date="2021-03" db="EMBL/GenBank/DDBJ databases">
        <title>Ottowia sp. 27C isolated from the cloaca of a Giant Asian pond turtle (Heosemys grandis).</title>
        <authorList>
            <person name="Spergser J."/>
            <person name="Busse H.-J."/>
        </authorList>
    </citation>
    <scope>NUCLEOTIDE SEQUENCE</scope>
    <source>
        <strain evidence="1">27C</strain>
    </source>
</reference>
<dbReference type="EMBL" id="CP071796">
    <property type="protein sequence ID" value="QTD44041.1"/>
    <property type="molecule type" value="Genomic_DNA"/>
</dbReference>
<dbReference type="AlphaFoldDB" id="A0A975H2C5"/>
<protein>
    <submittedName>
        <fullName evidence="1">Uncharacterized protein</fullName>
    </submittedName>
</protein>
<accession>A0A975H2C5</accession>
<evidence type="ECO:0000313" key="1">
    <source>
        <dbReference type="EMBL" id="QTD44041.1"/>
    </source>
</evidence>
<dbReference type="Proteomes" id="UP000663903">
    <property type="component" value="Chromosome"/>
</dbReference>
<gene>
    <name evidence="1" type="ORF">J1M35_12945</name>
</gene>